<dbReference type="InterPro" id="IPR000504">
    <property type="entry name" value="RRM_dom"/>
</dbReference>
<dbReference type="PANTHER" id="PTHR23003">
    <property type="entry name" value="RNA RECOGNITION MOTIF RRM DOMAIN CONTAINING PROTEIN"/>
    <property type="match status" value="1"/>
</dbReference>
<keyword evidence="1 2" id="KW-0694">RNA-binding</keyword>
<dbReference type="Proteomes" id="UP001151699">
    <property type="component" value="Unassembled WGS sequence"/>
</dbReference>
<sequence length="139" mass="14807">TQQDYNTNQGGQIGLGNALGGVNLGAANQLGVGLGVGNQMAGGMGVGNQMSGGNQMGGNQMGVNNMRVSDTIIVRNLPPSCTWQTLRDKFRDVGEVKFAEIRGQDCGVVRFSKEREAEMAIKHMDGSRIDGRLIDVTFF</sequence>
<dbReference type="GO" id="GO:0003729">
    <property type="term" value="F:mRNA binding"/>
    <property type="evidence" value="ECO:0007669"/>
    <property type="project" value="TreeGrafter"/>
</dbReference>
<evidence type="ECO:0000313" key="5">
    <source>
        <dbReference type="Proteomes" id="UP001151699"/>
    </source>
</evidence>
<gene>
    <name evidence="4" type="primary">Myef2</name>
    <name evidence="4" type="ORF">Bhyg_16958</name>
</gene>
<dbReference type="GO" id="GO:1990904">
    <property type="term" value="C:ribonucleoprotein complex"/>
    <property type="evidence" value="ECO:0007669"/>
    <property type="project" value="TreeGrafter"/>
</dbReference>
<evidence type="ECO:0000256" key="2">
    <source>
        <dbReference type="PROSITE-ProRule" id="PRU00176"/>
    </source>
</evidence>
<reference evidence="4" key="1">
    <citation type="submission" date="2022-07" db="EMBL/GenBank/DDBJ databases">
        <authorList>
            <person name="Trinca V."/>
            <person name="Uliana J.V.C."/>
            <person name="Torres T.T."/>
            <person name="Ward R.J."/>
            <person name="Monesi N."/>
        </authorList>
    </citation>
    <scope>NUCLEOTIDE SEQUENCE</scope>
    <source>
        <strain evidence="4">HSMRA1968</strain>
        <tissue evidence="4">Whole embryos</tissue>
    </source>
</reference>
<dbReference type="PROSITE" id="PS50102">
    <property type="entry name" value="RRM"/>
    <property type="match status" value="1"/>
</dbReference>
<dbReference type="EMBL" id="WJQU01002159">
    <property type="protein sequence ID" value="KAJ6633163.1"/>
    <property type="molecule type" value="Genomic_DNA"/>
</dbReference>
<dbReference type="SUPFAM" id="SSF54928">
    <property type="entry name" value="RNA-binding domain, RBD"/>
    <property type="match status" value="1"/>
</dbReference>
<dbReference type="AlphaFoldDB" id="A0A9Q0RV77"/>
<dbReference type="Gene3D" id="3.30.70.330">
    <property type="match status" value="1"/>
</dbReference>
<dbReference type="Pfam" id="PF00076">
    <property type="entry name" value="RRM_1"/>
    <property type="match status" value="1"/>
</dbReference>
<accession>A0A9Q0RV77</accession>
<dbReference type="GO" id="GO:0005634">
    <property type="term" value="C:nucleus"/>
    <property type="evidence" value="ECO:0007669"/>
    <property type="project" value="TreeGrafter"/>
</dbReference>
<proteinExistence type="predicted"/>
<evidence type="ECO:0000313" key="4">
    <source>
        <dbReference type="EMBL" id="KAJ6633163.1"/>
    </source>
</evidence>
<dbReference type="InterPro" id="IPR012677">
    <property type="entry name" value="Nucleotide-bd_a/b_plait_sf"/>
</dbReference>
<comment type="caution">
    <text evidence="4">The sequence shown here is derived from an EMBL/GenBank/DDBJ whole genome shotgun (WGS) entry which is preliminary data.</text>
</comment>
<organism evidence="4 5">
    <name type="scientific">Pseudolycoriella hygida</name>
    <dbReference type="NCBI Taxonomy" id="35572"/>
    <lineage>
        <taxon>Eukaryota</taxon>
        <taxon>Metazoa</taxon>
        <taxon>Ecdysozoa</taxon>
        <taxon>Arthropoda</taxon>
        <taxon>Hexapoda</taxon>
        <taxon>Insecta</taxon>
        <taxon>Pterygota</taxon>
        <taxon>Neoptera</taxon>
        <taxon>Endopterygota</taxon>
        <taxon>Diptera</taxon>
        <taxon>Nematocera</taxon>
        <taxon>Sciaroidea</taxon>
        <taxon>Sciaridae</taxon>
        <taxon>Pseudolycoriella</taxon>
    </lineage>
</organism>
<name>A0A9Q0RV77_9DIPT</name>
<keyword evidence="5" id="KW-1185">Reference proteome</keyword>
<dbReference type="InterPro" id="IPR035979">
    <property type="entry name" value="RBD_domain_sf"/>
</dbReference>
<dbReference type="FunFam" id="3.30.70.330:FF:000492">
    <property type="entry name" value="Blast:Myelin expression factor 2"/>
    <property type="match status" value="1"/>
</dbReference>
<protein>
    <submittedName>
        <fullName evidence="4">Myelin expression factor 2</fullName>
    </submittedName>
</protein>
<evidence type="ECO:0000256" key="1">
    <source>
        <dbReference type="ARBA" id="ARBA00022884"/>
    </source>
</evidence>
<dbReference type="InterPro" id="IPR050374">
    <property type="entry name" value="RRT5_SRSF_SR"/>
</dbReference>
<dbReference type="OrthoDB" id="610462at2759"/>
<dbReference type="SMART" id="SM00360">
    <property type="entry name" value="RRM"/>
    <property type="match status" value="1"/>
</dbReference>
<evidence type="ECO:0000259" key="3">
    <source>
        <dbReference type="PROSITE" id="PS50102"/>
    </source>
</evidence>
<feature type="domain" description="RRM" evidence="3">
    <location>
        <begin position="70"/>
        <end position="139"/>
    </location>
</feature>
<dbReference type="GO" id="GO:0005737">
    <property type="term" value="C:cytoplasm"/>
    <property type="evidence" value="ECO:0007669"/>
    <property type="project" value="TreeGrafter"/>
</dbReference>
<feature type="non-terminal residue" evidence="4">
    <location>
        <position position="1"/>
    </location>
</feature>
<dbReference type="PANTHER" id="PTHR23003:SF3">
    <property type="entry name" value="FI21236P1-RELATED"/>
    <property type="match status" value="1"/>
</dbReference>